<dbReference type="PROSITE" id="PS50904">
    <property type="entry name" value="PRELI_MSF1"/>
    <property type="match status" value="1"/>
</dbReference>
<dbReference type="Pfam" id="PF04707">
    <property type="entry name" value="PRELI"/>
    <property type="match status" value="1"/>
</dbReference>
<dbReference type="AlphaFoldDB" id="A0A8I6SP10"/>
<proteinExistence type="predicted"/>
<evidence type="ECO:0000313" key="2">
    <source>
        <dbReference type="EnsemblMetazoa" id="XP_024085042.1"/>
    </source>
</evidence>
<dbReference type="RefSeq" id="XP_024085042.1">
    <property type="nucleotide sequence ID" value="XM_024229274.1"/>
</dbReference>
<dbReference type="RefSeq" id="XP_024085067.1">
    <property type="nucleotide sequence ID" value="XM_024229299.1"/>
</dbReference>
<evidence type="ECO:0000259" key="1">
    <source>
        <dbReference type="PROSITE" id="PS50904"/>
    </source>
</evidence>
<accession>A0A8I6SP10</accession>
<feature type="domain" description="PRELI/MSF1" evidence="1">
    <location>
        <begin position="1"/>
        <end position="168"/>
    </location>
</feature>
<dbReference type="EnsemblMetazoa" id="XM_024229299.1">
    <property type="protein sequence ID" value="XP_024085067.1"/>
    <property type="gene ID" value="LOC112127811"/>
</dbReference>
<organism evidence="2 3">
    <name type="scientific">Cimex lectularius</name>
    <name type="common">Bed bug</name>
    <name type="synonym">Acanthia lectularia</name>
    <dbReference type="NCBI Taxonomy" id="79782"/>
    <lineage>
        <taxon>Eukaryota</taxon>
        <taxon>Metazoa</taxon>
        <taxon>Ecdysozoa</taxon>
        <taxon>Arthropoda</taxon>
        <taxon>Hexapoda</taxon>
        <taxon>Insecta</taxon>
        <taxon>Pterygota</taxon>
        <taxon>Neoptera</taxon>
        <taxon>Paraneoptera</taxon>
        <taxon>Hemiptera</taxon>
        <taxon>Heteroptera</taxon>
        <taxon>Panheteroptera</taxon>
        <taxon>Cimicomorpha</taxon>
        <taxon>Cimicidae</taxon>
        <taxon>Cimex</taxon>
    </lineage>
</organism>
<dbReference type="GeneID" id="112127811"/>
<name>A0A8I6SP10_CIMLE</name>
<dbReference type="OrthoDB" id="407630at2759"/>
<dbReference type="OMA" id="HWIRRRN"/>
<dbReference type="KEGG" id="clec:112127811"/>
<keyword evidence="3" id="KW-1185">Reference proteome</keyword>
<protein>
    <recommendedName>
        <fullName evidence="1">PRELI/MSF1 domain-containing protein</fullName>
    </recommendedName>
</protein>
<sequence>MVLQFSFQHLFKYPVDTVMTSYINIHKHQDDCKETKDLGTTMEGPDMECVRRKLTLENFFSSFFQRIKLLKRDTIEIYEEVWSYAAEKQYWVRTRNISWENELSIAKTVYVSQHHNNHNWAVWDETTVVDLGYFGKMGLALEFYLKRKLEKNSLRDIEIMSNIMKDSE</sequence>
<evidence type="ECO:0000313" key="3">
    <source>
        <dbReference type="Proteomes" id="UP000494040"/>
    </source>
</evidence>
<dbReference type="Proteomes" id="UP000494040">
    <property type="component" value="Unassembled WGS sequence"/>
</dbReference>
<reference evidence="2" key="1">
    <citation type="submission" date="2022-01" db="UniProtKB">
        <authorList>
            <consortium name="EnsemblMetazoa"/>
        </authorList>
    </citation>
    <scope>IDENTIFICATION</scope>
</reference>
<dbReference type="EnsemblMetazoa" id="XM_024229274.1">
    <property type="protein sequence ID" value="XP_024085042.1"/>
    <property type="gene ID" value="LOC112127811"/>
</dbReference>
<dbReference type="InterPro" id="IPR006797">
    <property type="entry name" value="PRELI/MSF1_dom"/>
</dbReference>